<proteinExistence type="predicted"/>
<dbReference type="EMBL" id="QNUE01000028">
    <property type="protein sequence ID" value="REC64610.1"/>
    <property type="molecule type" value="Genomic_DNA"/>
</dbReference>
<dbReference type="Proteomes" id="UP000256769">
    <property type="component" value="Unassembled WGS sequence"/>
</dbReference>
<gene>
    <name evidence="1" type="ORF">DRF59_19995</name>
</gene>
<evidence type="ECO:0000313" key="1">
    <source>
        <dbReference type="EMBL" id="REC64610.1"/>
    </source>
</evidence>
<name>A0A3D9CFT7_9FLAO</name>
<protein>
    <submittedName>
        <fullName evidence="1">Uncharacterized protein</fullName>
    </submittedName>
</protein>
<dbReference type="AlphaFoldDB" id="A0A3D9CFT7"/>
<reference evidence="1 2" key="1">
    <citation type="journal article" date="2007" name="Int. J. Syst. Evol. Microbiol.">
        <title>Chryseobacterium flavum sp. nov., isolated from polluted soil.</title>
        <authorList>
            <person name="Zhou Y."/>
            <person name="Dong J."/>
            <person name="Wang X."/>
            <person name="Huang X."/>
            <person name="Zhang K.Y."/>
            <person name="Zhang Y.Q."/>
            <person name="Guo Y.F."/>
            <person name="Lai R."/>
            <person name="Li W.J."/>
        </authorList>
    </citation>
    <scope>NUCLEOTIDE SEQUENCE [LARGE SCALE GENOMIC DNA]</scope>
    <source>
        <strain evidence="1 2">KCTC 12877</strain>
    </source>
</reference>
<accession>A0A3D9CFT7</accession>
<organism evidence="1 2">
    <name type="scientific">Chryseobacterium flavum</name>
    <dbReference type="NCBI Taxonomy" id="415851"/>
    <lineage>
        <taxon>Bacteria</taxon>
        <taxon>Pseudomonadati</taxon>
        <taxon>Bacteroidota</taxon>
        <taxon>Flavobacteriia</taxon>
        <taxon>Flavobacteriales</taxon>
        <taxon>Weeksellaceae</taxon>
        <taxon>Chryseobacterium group</taxon>
        <taxon>Chryseobacterium</taxon>
    </lineage>
</organism>
<sequence length="104" mass="11040">MTGQGKNLREQLNIPGPPKVQSIEEAQRILKPVLHNGSAQMMDSMIWDLAGILIARNIKPENQNAALGLAALAIIVSKGRATPAIAKAEAGIAKAEIVISNELH</sequence>
<evidence type="ECO:0000313" key="2">
    <source>
        <dbReference type="Proteomes" id="UP000256769"/>
    </source>
</evidence>
<keyword evidence="2" id="KW-1185">Reference proteome</keyword>
<comment type="caution">
    <text evidence="1">The sequence shown here is derived from an EMBL/GenBank/DDBJ whole genome shotgun (WGS) entry which is preliminary data.</text>
</comment>